<evidence type="ECO:0000256" key="2">
    <source>
        <dbReference type="ARBA" id="ARBA00022801"/>
    </source>
</evidence>
<dbReference type="InterPro" id="IPR036397">
    <property type="entry name" value="RNaseH_sf"/>
</dbReference>
<dbReference type="GO" id="GO:0005634">
    <property type="term" value="C:nucleus"/>
    <property type="evidence" value="ECO:0007669"/>
    <property type="project" value="TreeGrafter"/>
</dbReference>
<keyword evidence="1" id="KW-0540">Nuclease</keyword>
<dbReference type="GO" id="GO:0008408">
    <property type="term" value="F:3'-5' exonuclease activity"/>
    <property type="evidence" value="ECO:0007669"/>
    <property type="project" value="TreeGrafter"/>
</dbReference>
<dbReference type="InterPro" id="IPR012337">
    <property type="entry name" value="RNaseH-like_sf"/>
</dbReference>
<evidence type="ECO:0000313" key="4">
    <source>
        <dbReference type="RefSeq" id="XP_020094920.1"/>
    </source>
</evidence>
<dbReference type="GO" id="GO:0003676">
    <property type="term" value="F:nucleic acid binding"/>
    <property type="evidence" value="ECO:0007669"/>
    <property type="project" value="InterPro"/>
</dbReference>
<dbReference type="AlphaFoldDB" id="A0A6P5FPC5"/>
<dbReference type="RefSeq" id="XP_020094920.1">
    <property type="nucleotide sequence ID" value="XM_020239331.1"/>
</dbReference>
<protein>
    <submittedName>
        <fullName evidence="4">Uncharacterized protein LOC109714636</fullName>
    </submittedName>
</protein>
<dbReference type="SUPFAM" id="SSF53098">
    <property type="entry name" value="Ribonuclease H-like"/>
    <property type="match status" value="1"/>
</dbReference>
<dbReference type="Proteomes" id="UP000515123">
    <property type="component" value="Linkage group 8"/>
</dbReference>
<keyword evidence="2" id="KW-0378">Hydrolase</keyword>
<evidence type="ECO:0000313" key="3">
    <source>
        <dbReference type="Proteomes" id="UP000515123"/>
    </source>
</evidence>
<dbReference type="InterPro" id="IPR051132">
    <property type="entry name" value="3-5_Exonuclease_domain"/>
</dbReference>
<keyword evidence="3" id="KW-1185">Reference proteome</keyword>
<proteinExistence type="predicted"/>
<accession>A0A6P5FPC5</accession>
<sequence length="206" mass="23109">MASVQLIAQSSDMTAAEVIFSSGHRAFTIITHASHVVVAWINYVVQSYAPPANSRQVVGLHIERASRNGTIALLELCVCNLCLVYQLRHRSDLHPPVRLYEFLNDDRFCFAGVAVVQAMISLRREYALMVRAAVDLGDTASRRLQREDLQLARLDQLARAVLRIEIIRTDEVPRSVLLERVLLLQHIPDACTGAVFSYEICRNLLG</sequence>
<dbReference type="PANTHER" id="PTHR13620">
    <property type="entry name" value="3-5 EXONUCLEASE"/>
    <property type="match status" value="1"/>
</dbReference>
<dbReference type="PANTHER" id="PTHR13620:SF105">
    <property type="entry name" value="OS01G0737700 PROTEIN"/>
    <property type="match status" value="1"/>
</dbReference>
<name>A0A6P5FPC5_ANACO</name>
<reference evidence="4" key="2">
    <citation type="submission" date="2025-08" db="UniProtKB">
        <authorList>
            <consortium name="RefSeq"/>
        </authorList>
    </citation>
    <scope>IDENTIFICATION</scope>
    <source>
        <tissue evidence="4">Leaf</tissue>
    </source>
</reference>
<dbReference type="GeneID" id="109714636"/>
<dbReference type="GO" id="GO:0005737">
    <property type="term" value="C:cytoplasm"/>
    <property type="evidence" value="ECO:0007669"/>
    <property type="project" value="TreeGrafter"/>
</dbReference>
<dbReference type="Gene3D" id="3.30.420.10">
    <property type="entry name" value="Ribonuclease H-like superfamily/Ribonuclease H"/>
    <property type="match status" value="1"/>
</dbReference>
<gene>
    <name evidence="4" type="primary">LOC109714636</name>
</gene>
<reference evidence="3" key="1">
    <citation type="journal article" date="2015" name="Nat. Genet.">
        <title>The pineapple genome and the evolution of CAM photosynthesis.</title>
        <authorList>
            <person name="Ming R."/>
            <person name="VanBuren R."/>
            <person name="Wai C.M."/>
            <person name="Tang H."/>
            <person name="Schatz M.C."/>
            <person name="Bowers J.E."/>
            <person name="Lyons E."/>
            <person name="Wang M.L."/>
            <person name="Chen J."/>
            <person name="Biggers E."/>
            <person name="Zhang J."/>
            <person name="Huang L."/>
            <person name="Zhang L."/>
            <person name="Miao W."/>
            <person name="Zhang J."/>
            <person name="Ye Z."/>
            <person name="Miao C."/>
            <person name="Lin Z."/>
            <person name="Wang H."/>
            <person name="Zhou H."/>
            <person name="Yim W.C."/>
            <person name="Priest H.D."/>
            <person name="Zheng C."/>
            <person name="Woodhouse M."/>
            <person name="Edger P.P."/>
            <person name="Guyot R."/>
            <person name="Guo H.B."/>
            <person name="Guo H."/>
            <person name="Zheng G."/>
            <person name="Singh R."/>
            <person name="Sharma A."/>
            <person name="Min X."/>
            <person name="Zheng Y."/>
            <person name="Lee H."/>
            <person name="Gurtowski J."/>
            <person name="Sedlazeck F.J."/>
            <person name="Harkess A."/>
            <person name="McKain M.R."/>
            <person name="Liao Z."/>
            <person name="Fang J."/>
            <person name="Liu J."/>
            <person name="Zhang X."/>
            <person name="Zhang Q."/>
            <person name="Hu W."/>
            <person name="Qin Y."/>
            <person name="Wang K."/>
            <person name="Chen L.Y."/>
            <person name="Shirley N."/>
            <person name="Lin Y.R."/>
            <person name="Liu L.Y."/>
            <person name="Hernandez A.G."/>
            <person name="Wright C.L."/>
            <person name="Bulone V."/>
            <person name="Tuskan G.A."/>
            <person name="Heath K."/>
            <person name="Zee F."/>
            <person name="Moore P.H."/>
            <person name="Sunkar R."/>
            <person name="Leebens-Mack J.H."/>
            <person name="Mockler T."/>
            <person name="Bennetzen J.L."/>
            <person name="Freeling M."/>
            <person name="Sankoff D."/>
            <person name="Paterson A.H."/>
            <person name="Zhu X."/>
            <person name="Yang X."/>
            <person name="Smith J.A."/>
            <person name="Cushman J.C."/>
            <person name="Paull R.E."/>
            <person name="Yu Q."/>
        </authorList>
    </citation>
    <scope>NUCLEOTIDE SEQUENCE [LARGE SCALE GENOMIC DNA]</scope>
    <source>
        <strain evidence="3">cv. F153</strain>
    </source>
</reference>
<evidence type="ECO:0000256" key="1">
    <source>
        <dbReference type="ARBA" id="ARBA00022722"/>
    </source>
</evidence>
<organism evidence="3 4">
    <name type="scientific">Ananas comosus</name>
    <name type="common">Pineapple</name>
    <name type="synonym">Ananas ananas</name>
    <dbReference type="NCBI Taxonomy" id="4615"/>
    <lineage>
        <taxon>Eukaryota</taxon>
        <taxon>Viridiplantae</taxon>
        <taxon>Streptophyta</taxon>
        <taxon>Embryophyta</taxon>
        <taxon>Tracheophyta</taxon>
        <taxon>Spermatophyta</taxon>
        <taxon>Magnoliopsida</taxon>
        <taxon>Liliopsida</taxon>
        <taxon>Poales</taxon>
        <taxon>Bromeliaceae</taxon>
        <taxon>Bromelioideae</taxon>
        <taxon>Ananas</taxon>
    </lineage>
</organism>